<dbReference type="AlphaFoldDB" id="A0AAP2GPG2"/>
<evidence type="ECO:0000256" key="5">
    <source>
        <dbReference type="SAM" id="Phobius"/>
    </source>
</evidence>
<feature type="transmembrane region" description="Helical" evidence="5">
    <location>
        <begin position="87"/>
        <end position="109"/>
    </location>
</feature>
<dbReference type="RefSeq" id="WP_254163803.1">
    <property type="nucleotide sequence ID" value="NZ_JAHESF010000012.1"/>
</dbReference>
<sequence>MTTEKDSSSPMSKGVIIKLVAETIAFLFILLFIYAALAKLIDYEKFRAQLGQSPLLTAFAGWVAWGVPGIEIVIAAMLAIPRLRLVAFYAAFSLMVMFTAYIVVILNFSDYVPCSCGGVLQDMTWTQHLIFNIFFVLLAVTGILLYAQKSHRETVIA</sequence>
<dbReference type="EMBL" id="JAHESF010000012">
    <property type="protein sequence ID" value="MBT1697930.1"/>
    <property type="molecule type" value="Genomic_DNA"/>
</dbReference>
<proteinExistence type="predicted"/>
<reference evidence="7 8" key="1">
    <citation type="submission" date="2021-05" db="EMBL/GenBank/DDBJ databases">
        <title>A Polyphasic approach of four new species of the genus Ohtaekwangia: Ohtaekwangia histidinii sp. nov., Ohtaekwangia cretensis sp. nov., Ohtaekwangia indiensis sp. nov., Ohtaekwangia reichenbachii sp. nov. from diverse environment.</title>
        <authorList>
            <person name="Octaviana S."/>
        </authorList>
    </citation>
    <scope>NUCLEOTIDE SEQUENCE [LARGE SCALE GENOMIC DNA]</scope>
    <source>
        <strain evidence="7 8">PWU4</strain>
    </source>
</reference>
<keyword evidence="8" id="KW-1185">Reference proteome</keyword>
<dbReference type="Proteomes" id="UP001319200">
    <property type="component" value="Unassembled WGS sequence"/>
</dbReference>
<protein>
    <recommendedName>
        <fullName evidence="6">Methylamine utilisation protein MauE domain-containing protein</fullName>
    </recommendedName>
</protein>
<evidence type="ECO:0000256" key="3">
    <source>
        <dbReference type="ARBA" id="ARBA00022989"/>
    </source>
</evidence>
<evidence type="ECO:0000259" key="6">
    <source>
        <dbReference type="Pfam" id="PF07291"/>
    </source>
</evidence>
<feature type="transmembrane region" description="Helical" evidence="5">
    <location>
        <begin position="129"/>
        <end position="147"/>
    </location>
</feature>
<dbReference type="Pfam" id="PF07291">
    <property type="entry name" value="MauE"/>
    <property type="match status" value="1"/>
</dbReference>
<keyword evidence="3 5" id="KW-1133">Transmembrane helix</keyword>
<feature type="domain" description="Methylamine utilisation protein MauE" evidence="6">
    <location>
        <begin position="19"/>
        <end position="144"/>
    </location>
</feature>
<dbReference type="InterPro" id="IPR009908">
    <property type="entry name" value="Methylamine_util_MauE"/>
</dbReference>
<evidence type="ECO:0000313" key="8">
    <source>
        <dbReference type="Proteomes" id="UP001319200"/>
    </source>
</evidence>
<dbReference type="GO" id="GO:0030416">
    <property type="term" value="P:methylamine metabolic process"/>
    <property type="evidence" value="ECO:0007669"/>
    <property type="project" value="InterPro"/>
</dbReference>
<comment type="subcellular location">
    <subcellularLocation>
        <location evidence="1">Membrane</location>
        <topology evidence="1">Multi-pass membrane protein</topology>
    </subcellularLocation>
</comment>
<dbReference type="GO" id="GO:0016020">
    <property type="term" value="C:membrane"/>
    <property type="evidence" value="ECO:0007669"/>
    <property type="project" value="UniProtKB-SubCell"/>
</dbReference>
<name>A0AAP2GPG2_9BACT</name>
<evidence type="ECO:0000313" key="7">
    <source>
        <dbReference type="EMBL" id="MBT1697930.1"/>
    </source>
</evidence>
<evidence type="ECO:0000256" key="2">
    <source>
        <dbReference type="ARBA" id="ARBA00022692"/>
    </source>
</evidence>
<keyword evidence="2 5" id="KW-0812">Transmembrane</keyword>
<feature type="transmembrane region" description="Helical" evidence="5">
    <location>
        <begin position="57"/>
        <end position="80"/>
    </location>
</feature>
<comment type="caution">
    <text evidence="7">The sequence shown here is derived from an EMBL/GenBank/DDBJ whole genome shotgun (WGS) entry which is preliminary data.</text>
</comment>
<keyword evidence="4 5" id="KW-0472">Membrane</keyword>
<accession>A0AAP2GPG2</accession>
<evidence type="ECO:0000256" key="4">
    <source>
        <dbReference type="ARBA" id="ARBA00023136"/>
    </source>
</evidence>
<gene>
    <name evidence="7" type="ORF">KK083_13640</name>
</gene>
<organism evidence="7 8">
    <name type="scientific">Chryseosolibacter histidini</name>
    <dbReference type="NCBI Taxonomy" id="2782349"/>
    <lineage>
        <taxon>Bacteria</taxon>
        <taxon>Pseudomonadati</taxon>
        <taxon>Bacteroidota</taxon>
        <taxon>Cytophagia</taxon>
        <taxon>Cytophagales</taxon>
        <taxon>Chryseotaleaceae</taxon>
        <taxon>Chryseosolibacter</taxon>
    </lineage>
</organism>
<feature type="transmembrane region" description="Helical" evidence="5">
    <location>
        <begin position="15"/>
        <end position="37"/>
    </location>
</feature>
<evidence type="ECO:0000256" key="1">
    <source>
        <dbReference type="ARBA" id="ARBA00004141"/>
    </source>
</evidence>